<evidence type="ECO:0000256" key="8">
    <source>
        <dbReference type="SAM" id="SignalP"/>
    </source>
</evidence>
<dbReference type="Gene3D" id="2.60.40.10">
    <property type="entry name" value="Immunoglobulins"/>
    <property type="match status" value="2"/>
</dbReference>
<feature type="domain" description="Gram-positive cocci surface proteins LPxTG" evidence="9">
    <location>
        <begin position="398"/>
        <end position="432"/>
    </location>
</feature>
<keyword evidence="7" id="KW-0812">Transmembrane</keyword>
<comment type="subcellular location">
    <subcellularLocation>
        <location evidence="1">Secreted</location>
    </subcellularLocation>
</comment>
<evidence type="ECO:0000256" key="4">
    <source>
        <dbReference type="ARBA" id="ARBA00022729"/>
    </source>
</evidence>
<keyword evidence="2" id="KW-0134">Cell wall</keyword>
<keyword evidence="11" id="KW-1185">Reference proteome</keyword>
<evidence type="ECO:0000256" key="5">
    <source>
        <dbReference type="ARBA" id="ARBA00023088"/>
    </source>
</evidence>
<dbReference type="GO" id="GO:0005975">
    <property type="term" value="P:carbohydrate metabolic process"/>
    <property type="evidence" value="ECO:0007669"/>
    <property type="project" value="UniProtKB-ARBA"/>
</dbReference>
<dbReference type="PATRIC" id="fig|68170.10.peg.2966"/>
<feature type="chain" id="PRO_5002441993" description="Gram-positive cocci surface proteins LPxTG domain-containing protein" evidence="8">
    <location>
        <begin position="30"/>
        <end position="432"/>
    </location>
</feature>
<feature type="transmembrane region" description="Helical" evidence="7">
    <location>
        <begin position="406"/>
        <end position="426"/>
    </location>
</feature>
<comment type="caution">
    <text evidence="10">The sequence shown here is derived from an EMBL/GenBank/DDBJ whole genome shotgun (WGS) entry which is preliminary data.</text>
</comment>
<dbReference type="EMBL" id="JYJG01000086">
    <property type="protein sequence ID" value="KJK49271.1"/>
    <property type="molecule type" value="Genomic_DNA"/>
</dbReference>
<evidence type="ECO:0000256" key="1">
    <source>
        <dbReference type="ARBA" id="ARBA00004613"/>
    </source>
</evidence>
<protein>
    <recommendedName>
        <fullName evidence="9">Gram-positive cocci surface proteins LPxTG domain-containing protein</fullName>
    </recommendedName>
</protein>
<keyword evidence="7" id="KW-0472">Membrane</keyword>
<dbReference type="OrthoDB" id="3696737at2"/>
<dbReference type="Pfam" id="PF17210">
    <property type="entry name" value="SdrD_B"/>
    <property type="match status" value="2"/>
</dbReference>
<feature type="signal peptide" evidence="8">
    <location>
        <begin position="1"/>
        <end position="29"/>
    </location>
</feature>
<dbReference type="GO" id="GO:0005576">
    <property type="term" value="C:extracellular region"/>
    <property type="evidence" value="ECO:0007669"/>
    <property type="project" value="UniProtKB-SubCell"/>
</dbReference>
<keyword evidence="7" id="KW-1133">Transmembrane helix</keyword>
<dbReference type="PROSITE" id="PS50847">
    <property type="entry name" value="GRAM_POS_ANCHORING"/>
    <property type="match status" value="1"/>
</dbReference>
<dbReference type="SUPFAM" id="SSF49478">
    <property type="entry name" value="Cna protein B-type domain"/>
    <property type="match status" value="1"/>
</dbReference>
<dbReference type="Proteomes" id="UP000033393">
    <property type="component" value="Unassembled WGS sequence"/>
</dbReference>
<dbReference type="InterPro" id="IPR033764">
    <property type="entry name" value="Sdr_B"/>
</dbReference>
<proteinExistence type="predicted"/>
<evidence type="ECO:0000256" key="2">
    <source>
        <dbReference type="ARBA" id="ARBA00022512"/>
    </source>
</evidence>
<accession>A0A0F0H317</accession>
<reference evidence="10 11" key="1">
    <citation type="submission" date="2015-02" db="EMBL/GenBank/DDBJ databases">
        <authorList>
            <person name="Ju K.-S."/>
            <person name="Doroghazi J.R."/>
            <person name="Metcalf W."/>
        </authorList>
    </citation>
    <scope>NUCLEOTIDE SEQUENCE [LARGE SCALE GENOMIC DNA]</scope>
    <source>
        <strain evidence="10 11">NRRL B-16140</strain>
    </source>
</reference>
<evidence type="ECO:0000256" key="3">
    <source>
        <dbReference type="ARBA" id="ARBA00022525"/>
    </source>
</evidence>
<dbReference type="SUPFAM" id="SSF117074">
    <property type="entry name" value="Hypothetical protein PA1324"/>
    <property type="match status" value="1"/>
</dbReference>
<sequence length="432" mass="44993">MSFKIKAAAVTVATSLIAVPLALSGTAFAQDDLPAGSLGGRVFNDLNGDGTMQLQEPGIAYAGVLVTDPDGKTSLHRADNIGLFRVDHLKTGRYKVVYDDEVLANTTPTTRDVEVSDTGSSSIYFGFRGASICGTAWSDTNEDGLRQDGEPVLSGRRIRLDALDKFAETGADGRYCFGNLPAGDYGLSVPRTAGDQLVLTRPNGDSDFEWNSTKSYVFKVGKGEQLTGIDAGFVTLRADLKAGPITISGDGGLRVGETLDIYGALVANGNAPETLGGTLTLPEGLRIVEPMGSVGYGAVVRGQQVTLAHGLRQNPGIEETLGAKVVVEKEFSGGEIRWEVANENADSDPENNVQIWKNISAGPAKPQPQPQPGGGEPAPAAPEVKPVAKPEAEKVAALAYTGADPVATGAIGLGAMVLGGLALFGARRRRSA</sequence>
<keyword evidence="3" id="KW-0964">Secreted</keyword>
<evidence type="ECO:0000256" key="7">
    <source>
        <dbReference type="SAM" id="Phobius"/>
    </source>
</evidence>
<evidence type="ECO:0000313" key="11">
    <source>
        <dbReference type="Proteomes" id="UP000033393"/>
    </source>
</evidence>
<evidence type="ECO:0000313" key="10">
    <source>
        <dbReference type="EMBL" id="KJK49271.1"/>
    </source>
</evidence>
<dbReference type="InterPro" id="IPR013783">
    <property type="entry name" value="Ig-like_fold"/>
</dbReference>
<evidence type="ECO:0000259" key="9">
    <source>
        <dbReference type="PROSITE" id="PS50847"/>
    </source>
</evidence>
<dbReference type="InterPro" id="IPR019931">
    <property type="entry name" value="LPXTG_anchor"/>
</dbReference>
<gene>
    <name evidence="10" type="ORF">UK23_14400</name>
</gene>
<evidence type="ECO:0000256" key="6">
    <source>
        <dbReference type="SAM" id="MobiDB-lite"/>
    </source>
</evidence>
<dbReference type="RefSeq" id="WP_045312005.1">
    <property type="nucleotide sequence ID" value="NZ_JYJG01000086.1"/>
</dbReference>
<organism evidence="10 11">
    <name type="scientific">Lentzea aerocolonigenes</name>
    <name type="common">Lechevalieria aerocolonigenes</name>
    <name type="synonym">Saccharothrix aerocolonigenes</name>
    <dbReference type="NCBI Taxonomy" id="68170"/>
    <lineage>
        <taxon>Bacteria</taxon>
        <taxon>Bacillati</taxon>
        <taxon>Actinomycetota</taxon>
        <taxon>Actinomycetes</taxon>
        <taxon>Pseudonocardiales</taxon>
        <taxon>Pseudonocardiaceae</taxon>
        <taxon>Lentzea</taxon>
    </lineage>
</organism>
<keyword evidence="4 8" id="KW-0732">Signal</keyword>
<name>A0A0F0H317_LENAE</name>
<keyword evidence="5" id="KW-0572">Peptidoglycan-anchor</keyword>
<feature type="region of interest" description="Disordered" evidence="6">
    <location>
        <begin position="360"/>
        <end position="388"/>
    </location>
</feature>
<dbReference type="AlphaFoldDB" id="A0A0F0H317"/>